<keyword evidence="2" id="KW-1185">Reference proteome</keyword>
<protein>
    <submittedName>
        <fullName evidence="1">Uncharacterized protein</fullName>
    </submittedName>
</protein>
<sequence length="50" mass="5854">MKKILRYQLYMVTSLGNQQQKQFDNTQLRLDFMVNSTSLGFGMIICQFCA</sequence>
<organism evidence="1 2">
    <name type="scientific">Paramecium octaurelia</name>
    <dbReference type="NCBI Taxonomy" id="43137"/>
    <lineage>
        <taxon>Eukaryota</taxon>
        <taxon>Sar</taxon>
        <taxon>Alveolata</taxon>
        <taxon>Ciliophora</taxon>
        <taxon>Intramacronucleata</taxon>
        <taxon>Oligohymenophorea</taxon>
        <taxon>Peniculida</taxon>
        <taxon>Parameciidae</taxon>
        <taxon>Paramecium</taxon>
    </lineage>
</organism>
<name>A0A8S1SVB9_PAROT</name>
<proteinExistence type="predicted"/>
<comment type="caution">
    <text evidence="1">The sequence shown here is derived from an EMBL/GenBank/DDBJ whole genome shotgun (WGS) entry which is preliminary data.</text>
</comment>
<gene>
    <name evidence="1" type="ORF">POCTA_138.1.T0140441</name>
</gene>
<dbReference type="Proteomes" id="UP000683925">
    <property type="component" value="Unassembled WGS sequence"/>
</dbReference>
<evidence type="ECO:0000313" key="1">
    <source>
        <dbReference type="EMBL" id="CAD8143306.1"/>
    </source>
</evidence>
<dbReference type="AlphaFoldDB" id="A0A8S1SVB9"/>
<reference evidence="1" key="1">
    <citation type="submission" date="2021-01" db="EMBL/GenBank/DDBJ databases">
        <authorList>
            <consortium name="Genoscope - CEA"/>
            <person name="William W."/>
        </authorList>
    </citation>
    <scope>NUCLEOTIDE SEQUENCE</scope>
</reference>
<accession>A0A8S1SVB9</accession>
<evidence type="ECO:0000313" key="2">
    <source>
        <dbReference type="Proteomes" id="UP000683925"/>
    </source>
</evidence>
<dbReference type="EMBL" id="CAJJDP010000014">
    <property type="protein sequence ID" value="CAD8143306.1"/>
    <property type="molecule type" value="Genomic_DNA"/>
</dbReference>